<gene>
    <name evidence="4" type="primary">puhA</name>
    <name evidence="4" type="ORF">H7F49_14540</name>
</gene>
<dbReference type="InterPro" id="IPR027275">
    <property type="entry name" value="PRC-brl_dom"/>
</dbReference>
<evidence type="ECO:0000259" key="3">
    <source>
        <dbReference type="Pfam" id="PF05239"/>
    </source>
</evidence>
<dbReference type="InterPro" id="IPR037097">
    <property type="entry name" value="Photo_RC_H_N_sf"/>
</dbReference>
<evidence type="ECO:0000313" key="4">
    <source>
        <dbReference type="EMBL" id="MBC2652913.1"/>
    </source>
</evidence>
<sequence>MNHGNIVGTIDAAQIAMIAFIGFFIALCFWLRREDRREGYPLEDALTGKLLPGGGPLSAAAPKTFKLPFDRGSVTVPRAATEGREPVQIAAKRRENFGGAPYSPEGDVFAAGVGPGSYANRAPWADQDAHGLPRIVPMGVVPEISVAKASTDPRGLPVYGADGAKAGTVTDLWVDRAEHMVRYLAIDTGSRTVLAPMPMAVVRKNAVIISAINAADFANAPFPADAGQITRYEEERVVAYFGTGYLYANADRLEPLV</sequence>
<dbReference type="InterPro" id="IPR014747">
    <property type="entry name" value="Bac_photo_RC_H_C"/>
</dbReference>
<evidence type="ECO:0000313" key="5">
    <source>
        <dbReference type="Proteomes" id="UP000520156"/>
    </source>
</evidence>
<keyword evidence="5" id="KW-1185">Reference proteome</keyword>
<keyword evidence="1" id="KW-0812">Transmembrane</keyword>
<dbReference type="EMBL" id="JACLAU010000029">
    <property type="protein sequence ID" value="MBC2652913.1"/>
    <property type="molecule type" value="Genomic_DNA"/>
</dbReference>
<dbReference type="InterPro" id="IPR005652">
    <property type="entry name" value="Photo_RC_H"/>
</dbReference>
<protein>
    <submittedName>
        <fullName evidence="4">Photosynthetic reaction center subunit H</fullName>
    </submittedName>
</protein>
<dbReference type="GO" id="GO:0030077">
    <property type="term" value="C:plasma membrane light-harvesting complex"/>
    <property type="evidence" value="ECO:0007669"/>
    <property type="project" value="InterPro"/>
</dbReference>
<dbReference type="RefSeq" id="WP_185684302.1">
    <property type="nucleotide sequence ID" value="NZ_JACLAU010000029.1"/>
</dbReference>
<dbReference type="InterPro" id="IPR011033">
    <property type="entry name" value="PRC_barrel-like_sf"/>
</dbReference>
<keyword evidence="1" id="KW-0472">Membrane</keyword>
<accession>A0A7X1F9I7</accession>
<dbReference type="SUPFAM" id="SSF50346">
    <property type="entry name" value="PRC-barrel domain"/>
    <property type="match status" value="1"/>
</dbReference>
<dbReference type="Gene3D" id="3.90.50.10">
    <property type="entry name" value="Photosynthetic Reaction Center, subunit H, domain 2"/>
    <property type="match status" value="1"/>
</dbReference>
<dbReference type="NCBIfam" id="TIGR01150">
    <property type="entry name" value="puhA"/>
    <property type="match status" value="1"/>
</dbReference>
<comment type="caution">
    <text evidence="4">The sequence shown here is derived from an EMBL/GenBank/DDBJ whole genome shotgun (WGS) entry which is preliminary data.</text>
</comment>
<reference evidence="4 5" key="1">
    <citation type="submission" date="2020-08" db="EMBL/GenBank/DDBJ databases">
        <title>The genome sequence of Novosphingobium flavum 4Y4.</title>
        <authorList>
            <person name="Liu Y."/>
        </authorList>
    </citation>
    <scope>NUCLEOTIDE SEQUENCE [LARGE SCALE GENOMIC DNA]</scope>
    <source>
        <strain evidence="4 5">4Y4</strain>
    </source>
</reference>
<dbReference type="Pfam" id="PF03967">
    <property type="entry name" value="PRCH"/>
    <property type="match status" value="1"/>
</dbReference>
<dbReference type="GO" id="GO:0019684">
    <property type="term" value="P:photosynthesis, light reaction"/>
    <property type="evidence" value="ECO:0007669"/>
    <property type="project" value="InterPro"/>
</dbReference>
<feature type="transmembrane region" description="Helical" evidence="1">
    <location>
        <begin position="12"/>
        <end position="31"/>
    </location>
</feature>
<feature type="domain" description="Photosynthetic reaction centre H subunit N-terminal" evidence="2">
    <location>
        <begin position="5"/>
        <end position="140"/>
    </location>
</feature>
<name>A0A7X1F9I7_9SPHN</name>
<dbReference type="Pfam" id="PF05239">
    <property type="entry name" value="PRC"/>
    <property type="match status" value="1"/>
</dbReference>
<organism evidence="4 5">
    <name type="scientific">Novosphingobium aerophilum</name>
    <dbReference type="NCBI Taxonomy" id="2839843"/>
    <lineage>
        <taxon>Bacteria</taxon>
        <taxon>Pseudomonadati</taxon>
        <taxon>Pseudomonadota</taxon>
        <taxon>Alphaproteobacteria</taxon>
        <taxon>Sphingomonadales</taxon>
        <taxon>Sphingomonadaceae</taxon>
        <taxon>Novosphingobium</taxon>
    </lineage>
</organism>
<evidence type="ECO:0000256" key="1">
    <source>
        <dbReference type="SAM" id="Phobius"/>
    </source>
</evidence>
<proteinExistence type="predicted"/>
<evidence type="ECO:0000259" key="2">
    <source>
        <dbReference type="Pfam" id="PF03967"/>
    </source>
</evidence>
<dbReference type="Proteomes" id="UP000520156">
    <property type="component" value="Unassembled WGS sequence"/>
</dbReference>
<dbReference type="InterPro" id="IPR015810">
    <property type="entry name" value="Photo_RC_H_N"/>
</dbReference>
<dbReference type="AlphaFoldDB" id="A0A7X1F9I7"/>
<keyword evidence="1" id="KW-1133">Transmembrane helix</keyword>
<dbReference type="Gene3D" id="4.10.540.10">
    <property type="entry name" value="Photosynthetic reaction centre, H subunit, N-terminal domain"/>
    <property type="match status" value="1"/>
</dbReference>
<feature type="domain" description="PRC-barrel" evidence="3">
    <location>
        <begin position="149"/>
        <end position="212"/>
    </location>
</feature>
<dbReference type="SUPFAM" id="SSF81490">
    <property type="entry name" value="Photosystem II reaction centre subunit H, transmembrane region"/>
    <property type="match status" value="1"/>
</dbReference>